<dbReference type="STRING" id="1835702.A0A1F5LN81"/>
<evidence type="ECO:0000259" key="2">
    <source>
        <dbReference type="Pfam" id="PF07859"/>
    </source>
</evidence>
<dbReference type="GO" id="GO:0072330">
    <property type="term" value="P:monocarboxylic acid biosynthetic process"/>
    <property type="evidence" value="ECO:0007669"/>
    <property type="project" value="UniProtKB-ARBA"/>
</dbReference>
<reference evidence="3 4" key="1">
    <citation type="journal article" date="2016" name="Sci. Rep.">
        <title>Penicillium arizonense, a new, genome sequenced fungal species, reveals a high chemical diversity in secreted metabolites.</title>
        <authorList>
            <person name="Grijseels S."/>
            <person name="Nielsen J.C."/>
            <person name="Randelovic M."/>
            <person name="Nielsen J."/>
            <person name="Nielsen K.F."/>
            <person name="Workman M."/>
            <person name="Frisvad J.C."/>
        </authorList>
    </citation>
    <scope>NUCLEOTIDE SEQUENCE [LARGE SCALE GENOMIC DNA]</scope>
    <source>
        <strain evidence="3 4">CBS 141311</strain>
    </source>
</reference>
<gene>
    <name evidence="3" type="ORF">PENARI_c005G09094</name>
</gene>
<dbReference type="PANTHER" id="PTHR48081">
    <property type="entry name" value="AB HYDROLASE SUPERFAMILY PROTEIN C4A8.06C"/>
    <property type="match status" value="1"/>
</dbReference>
<comment type="caution">
    <text evidence="3">The sequence shown here is derived from an EMBL/GenBank/DDBJ whole genome shotgun (WGS) entry which is preliminary data.</text>
</comment>
<dbReference type="Proteomes" id="UP000177622">
    <property type="component" value="Unassembled WGS sequence"/>
</dbReference>
<dbReference type="EMBL" id="LXJU01000005">
    <property type="protein sequence ID" value="OGE54662.1"/>
    <property type="molecule type" value="Genomic_DNA"/>
</dbReference>
<dbReference type="GO" id="GO:0016787">
    <property type="term" value="F:hydrolase activity"/>
    <property type="evidence" value="ECO:0007669"/>
    <property type="project" value="UniProtKB-KW"/>
</dbReference>
<dbReference type="SUPFAM" id="SSF53474">
    <property type="entry name" value="alpha/beta-Hydrolases"/>
    <property type="match status" value="1"/>
</dbReference>
<organism evidence="3 4">
    <name type="scientific">Penicillium arizonense</name>
    <dbReference type="NCBI Taxonomy" id="1835702"/>
    <lineage>
        <taxon>Eukaryota</taxon>
        <taxon>Fungi</taxon>
        <taxon>Dikarya</taxon>
        <taxon>Ascomycota</taxon>
        <taxon>Pezizomycotina</taxon>
        <taxon>Eurotiomycetes</taxon>
        <taxon>Eurotiomycetidae</taxon>
        <taxon>Eurotiales</taxon>
        <taxon>Aspergillaceae</taxon>
        <taxon>Penicillium</taxon>
    </lineage>
</organism>
<evidence type="ECO:0000313" key="3">
    <source>
        <dbReference type="EMBL" id="OGE54662.1"/>
    </source>
</evidence>
<dbReference type="RefSeq" id="XP_022490095.1">
    <property type="nucleotide sequence ID" value="XM_022629934.1"/>
</dbReference>
<keyword evidence="4" id="KW-1185">Reference proteome</keyword>
<dbReference type="PANTHER" id="PTHR48081:SF8">
    <property type="entry name" value="ALPHA_BETA HYDROLASE FOLD-3 DOMAIN-CONTAINING PROTEIN-RELATED"/>
    <property type="match status" value="1"/>
</dbReference>
<dbReference type="Pfam" id="PF07859">
    <property type="entry name" value="Abhydrolase_3"/>
    <property type="match status" value="1"/>
</dbReference>
<sequence>MASEHLPSLDFDPELSAILPLLPLPKGLTVEMLPALRQATSQATHAESTIAGRPIRHREIDIDGPNGKITLSILEKIDSTIQKNRPGFYYIHGGGRILGNRFSGLETVLEWVEKLDAVCISVEYRLAPEFQGTSAVEECYKGLEWIGEKFDQLGIDPAKLMIAGQSSGGGLAAGIALLTRDRKGPLLSAQLLMCPQLDDQNNTVSSRQFLHRGIWNGKDNALGWQCVLGGSNEVSPYLSPSRATDLTGLPPAYIDVGSAEVFRDEDVKYATRLWESGVQTELHVWSGGYHVFDMMAPSSELARKAIAARTAWVVKLLS</sequence>
<dbReference type="GO" id="GO:0017000">
    <property type="term" value="P:antibiotic biosynthetic process"/>
    <property type="evidence" value="ECO:0007669"/>
    <property type="project" value="UniProtKB-ARBA"/>
</dbReference>
<dbReference type="AlphaFoldDB" id="A0A1F5LN81"/>
<dbReference type="InterPro" id="IPR050300">
    <property type="entry name" value="GDXG_lipolytic_enzyme"/>
</dbReference>
<dbReference type="InterPro" id="IPR029058">
    <property type="entry name" value="AB_hydrolase_fold"/>
</dbReference>
<keyword evidence="1" id="KW-0378">Hydrolase</keyword>
<accession>A0A1F5LN81</accession>
<name>A0A1F5LN81_PENAI</name>
<dbReference type="Gene3D" id="3.40.50.1820">
    <property type="entry name" value="alpha/beta hydrolase"/>
    <property type="match status" value="1"/>
</dbReference>
<dbReference type="GeneID" id="34574668"/>
<protein>
    <recommendedName>
        <fullName evidence="2">Alpha/beta hydrolase fold-3 domain-containing protein</fullName>
    </recommendedName>
</protein>
<feature type="domain" description="Alpha/beta hydrolase fold-3" evidence="2">
    <location>
        <begin position="89"/>
        <end position="292"/>
    </location>
</feature>
<proteinExistence type="predicted"/>
<dbReference type="InterPro" id="IPR013094">
    <property type="entry name" value="AB_hydrolase_3"/>
</dbReference>
<dbReference type="OrthoDB" id="433474at2759"/>
<evidence type="ECO:0000256" key="1">
    <source>
        <dbReference type="ARBA" id="ARBA00022801"/>
    </source>
</evidence>
<evidence type="ECO:0000313" key="4">
    <source>
        <dbReference type="Proteomes" id="UP000177622"/>
    </source>
</evidence>